<keyword evidence="2" id="KW-1133">Transmembrane helix</keyword>
<organism evidence="3 4">
    <name type="scientific">Methylobacterium currus</name>
    <dbReference type="NCBI Taxonomy" id="2051553"/>
    <lineage>
        <taxon>Bacteria</taxon>
        <taxon>Pseudomonadati</taxon>
        <taxon>Pseudomonadota</taxon>
        <taxon>Alphaproteobacteria</taxon>
        <taxon>Hyphomicrobiales</taxon>
        <taxon>Methylobacteriaceae</taxon>
        <taxon>Methylobacterium</taxon>
    </lineage>
</organism>
<keyword evidence="4" id="KW-1185">Reference proteome</keyword>
<gene>
    <name evidence="3" type="ORF">DA075_08385</name>
</gene>
<sequence>MILITFAGLVGGIATGALTWPSGIFPALFMSSMAGSGFAAFAAIIVMARRGEDWATGEDLREPADEMVTRLRDVAARGRALDGKEPSEPKRSRAA</sequence>
<evidence type="ECO:0000256" key="1">
    <source>
        <dbReference type="SAM" id="MobiDB-lite"/>
    </source>
</evidence>
<dbReference type="AlphaFoldDB" id="A0A2R4WHB9"/>
<reference evidence="3 4" key="1">
    <citation type="submission" date="2018-04" db="EMBL/GenBank/DDBJ databases">
        <title>Methylobacterium sp. PR1016A genome.</title>
        <authorList>
            <person name="Park W."/>
        </authorList>
    </citation>
    <scope>NUCLEOTIDE SEQUENCE [LARGE SCALE GENOMIC DNA]</scope>
    <source>
        <strain evidence="3 4">PR1016A</strain>
    </source>
</reference>
<proteinExistence type="predicted"/>
<keyword evidence="2" id="KW-0472">Membrane</keyword>
<name>A0A2R4WHB9_9HYPH</name>
<keyword evidence="2" id="KW-0812">Transmembrane</keyword>
<evidence type="ECO:0000256" key="2">
    <source>
        <dbReference type="SAM" id="Phobius"/>
    </source>
</evidence>
<accession>A0A2R4WHB9</accession>
<dbReference type="KEGG" id="mee:DA075_08385"/>
<dbReference type="Proteomes" id="UP000244755">
    <property type="component" value="Chromosome 1"/>
</dbReference>
<evidence type="ECO:0000313" key="4">
    <source>
        <dbReference type="Proteomes" id="UP000244755"/>
    </source>
</evidence>
<feature type="region of interest" description="Disordered" evidence="1">
    <location>
        <begin position="76"/>
        <end position="95"/>
    </location>
</feature>
<protein>
    <submittedName>
        <fullName evidence="3">Uncharacterized protein</fullName>
    </submittedName>
</protein>
<dbReference type="EMBL" id="CP028843">
    <property type="protein sequence ID" value="AWB20925.1"/>
    <property type="molecule type" value="Genomic_DNA"/>
</dbReference>
<feature type="transmembrane region" description="Helical" evidence="2">
    <location>
        <begin position="29"/>
        <end position="48"/>
    </location>
</feature>
<evidence type="ECO:0000313" key="3">
    <source>
        <dbReference type="EMBL" id="AWB20925.1"/>
    </source>
</evidence>